<accession>A0A0F4H1Q4</accession>
<proteinExistence type="predicted"/>
<organism evidence="1 2">
    <name type="scientific">Zymoseptoria brevis</name>
    <dbReference type="NCBI Taxonomy" id="1047168"/>
    <lineage>
        <taxon>Eukaryota</taxon>
        <taxon>Fungi</taxon>
        <taxon>Dikarya</taxon>
        <taxon>Ascomycota</taxon>
        <taxon>Pezizomycotina</taxon>
        <taxon>Dothideomycetes</taxon>
        <taxon>Dothideomycetidae</taxon>
        <taxon>Mycosphaerellales</taxon>
        <taxon>Mycosphaerellaceae</taxon>
        <taxon>Zymoseptoria</taxon>
    </lineage>
</organism>
<name>A0A0F4H1Q4_9PEZI</name>
<evidence type="ECO:0000313" key="1">
    <source>
        <dbReference type="EMBL" id="KJY02436.1"/>
    </source>
</evidence>
<protein>
    <submittedName>
        <fullName evidence="1">Uncharacterized protein</fullName>
    </submittedName>
</protein>
<dbReference type="EMBL" id="LAFY01000049">
    <property type="protein sequence ID" value="KJY02436.1"/>
    <property type="molecule type" value="Genomic_DNA"/>
</dbReference>
<dbReference type="Proteomes" id="UP000033647">
    <property type="component" value="Unassembled WGS sequence"/>
</dbReference>
<dbReference type="AlphaFoldDB" id="A0A0F4H1Q4"/>
<keyword evidence="2" id="KW-1185">Reference proteome</keyword>
<evidence type="ECO:0000313" key="2">
    <source>
        <dbReference type="Proteomes" id="UP000033647"/>
    </source>
</evidence>
<sequence length="154" mass="18243">MYVRHIKPYYEPTIFHFDSEMQARGWQRRMATELQRQYEVGYDARMSVKTSPEDGTYYMYWKTLEHVPGVRPEPFKIFVIDGQTRIWYPGMPSEPDITPYQSEPSGNGPFRQVTPPFQRTPHCRRRMQQHSMPPSGSGFVERMRLHLKEASVLV</sequence>
<comment type="caution">
    <text evidence="1">The sequence shown here is derived from an EMBL/GenBank/DDBJ whole genome shotgun (WGS) entry which is preliminary data.</text>
</comment>
<gene>
    <name evidence="1" type="ORF">TI39_contig52g00003</name>
</gene>
<reference evidence="1 2" key="1">
    <citation type="submission" date="2015-03" db="EMBL/GenBank/DDBJ databases">
        <title>RNA-seq based gene annotation and comparative genomics of four Zymoseptoria species reveal species-specific pathogenicity related genes and transposable element activity.</title>
        <authorList>
            <person name="Grandaubert J."/>
            <person name="Bhattacharyya A."/>
            <person name="Stukenbrock E.H."/>
        </authorList>
    </citation>
    <scope>NUCLEOTIDE SEQUENCE [LARGE SCALE GENOMIC DNA]</scope>
    <source>
        <strain evidence="1 2">Zb18110</strain>
    </source>
</reference>